<evidence type="ECO:0000256" key="2">
    <source>
        <dbReference type="SAM" id="MobiDB-lite"/>
    </source>
</evidence>
<dbReference type="EMBL" id="BKCJ010007477">
    <property type="protein sequence ID" value="GEU77454.1"/>
    <property type="molecule type" value="Genomic_DNA"/>
</dbReference>
<organism evidence="3">
    <name type="scientific">Tanacetum cinerariifolium</name>
    <name type="common">Dalmatian daisy</name>
    <name type="synonym">Chrysanthemum cinerariifolium</name>
    <dbReference type="NCBI Taxonomy" id="118510"/>
    <lineage>
        <taxon>Eukaryota</taxon>
        <taxon>Viridiplantae</taxon>
        <taxon>Streptophyta</taxon>
        <taxon>Embryophyta</taxon>
        <taxon>Tracheophyta</taxon>
        <taxon>Spermatophyta</taxon>
        <taxon>Magnoliopsida</taxon>
        <taxon>eudicotyledons</taxon>
        <taxon>Gunneridae</taxon>
        <taxon>Pentapetalae</taxon>
        <taxon>asterids</taxon>
        <taxon>campanulids</taxon>
        <taxon>Asterales</taxon>
        <taxon>Asteraceae</taxon>
        <taxon>Asteroideae</taxon>
        <taxon>Anthemideae</taxon>
        <taxon>Anthemidinae</taxon>
        <taxon>Tanacetum</taxon>
    </lineage>
</organism>
<protein>
    <submittedName>
        <fullName evidence="3">Uncharacterized protein</fullName>
    </submittedName>
</protein>
<sequence length="649" mass="73606">MKIKKEKEHEKGVWQTGKELWIETTEEGTKILATIYGNLKTVSESSIRRNLKLNDEAGISSLLDAGLFENLTQMDIIFLQTKSLLFKKGEGSGTPTEPYHTPSSEVQQTSPPTYSSPTLLPVTTANIPPVIPTASLPTVVPTDTLHLRHYTIRARIAQSLALPPVADEPTSPLRDVSQCEACPTGSSLDAEHDKANIAKTSTLPHESTSRVPSLAADEGTQELEITMLKARVKLLKDKEGGVAEQSRDDAPIKGMRLDEGEEVAEKGSNDIEEMINVFTSMDAATILLSGVAKVPTGSGSISTAGPPATGVPTGNDVFPTAGLMFATAIVVTPYIKRKEKEKMIEFETPKKKKIQEQMDIQIVRQLEEEMEREAQRMNEQIARDAEIARIHAEEELQIMIDGLDRSNETIAKYLQEYHQFAIELPIERRIKLISNLVRYQDNYAKVYKYQSQQRKPLTKKQQREFYTSVLKNQAGWKAKDFKGMTLEEIKENFNLVWKQIHDFIPTGSKEEAERFKRKGIRFEQETVKKLKTSEEVKATKEVPEEKLKEMMQLVPVEEVYVESLQVKHPIIDWKVQTEGQRSYWKITRLGGSSASYQFFMDMLKHLDREDLNQLWRLVKESLSIRPAASDKETELWVELKRLYKPDDED</sequence>
<evidence type="ECO:0000313" key="3">
    <source>
        <dbReference type="EMBL" id="GEU77454.1"/>
    </source>
</evidence>
<comment type="caution">
    <text evidence="3">The sequence shown here is derived from an EMBL/GenBank/DDBJ whole genome shotgun (WGS) entry which is preliminary data.</text>
</comment>
<accession>A0A6L2MYW4</accession>
<evidence type="ECO:0000256" key="1">
    <source>
        <dbReference type="SAM" id="Coils"/>
    </source>
</evidence>
<keyword evidence="1" id="KW-0175">Coiled coil</keyword>
<feature type="region of interest" description="Disordered" evidence="2">
    <location>
        <begin position="89"/>
        <end position="114"/>
    </location>
</feature>
<dbReference type="AlphaFoldDB" id="A0A6L2MYW4"/>
<name>A0A6L2MYW4_TANCI</name>
<feature type="coiled-coil region" evidence="1">
    <location>
        <begin position="360"/>
        <end position="387"/>
    </location>
</feature>
<proteinExistence type="predicted"/>
<reference evidence="3" key="1">
    <citation type="journal article" date="2019" name="Sci. Rep.">
        <title>Draft genome of Tanacetum cinerariifolium, the natural source of mosquito coil.</title>
        <authorList>
            <person name="Yamashiro T."/>
            <person name="Shiraishi A."/>
            <person name="Satake H."/>
            <person name="Nakayama K."/>
        </authorList>
    </citation>
    <scope>NUCLEOTIDE SEQUENCE</scope>
</reference>
<gene>
    <name evidence="3" type="ORF">Tci_049432</name>
</gene>